<sequence>MALFATGIAVVTMDDGAGGVHGATINSFTSISLDPPTVMISRPRAGDQRAGLEHAYP</sequence>
<proteinExistence type="predicted"/>
<dbReference type="Pfam" id="PF01613">
    <property type="entry name" value="Flavin_Reduct"/>
    <property type="match status" value="1"/>
</dbReference>
<reference evidence="2 3" key="1">
    <citation type="journal article" date="2013" name="Genome Announc.">
        <title>Draft Genome Sequence of Rhodococcus opacus Strain M213 Shows a Diverse Catabolic Potential.</title>
        <authorList>
            <person name="Pathak A."/>
            <person name="Green S.J."/>
            <person name="Ogram A."/>
            <person name="Chauhan A."/>
        </authorList>
    </citation>
    <scope>NUCLEOTIDE SEQUENCE [LARGE SCALE GENOMIC DNA]</scope>
    <source>
        <strain evidence="2 3">M213</strain>
    </source>
</reference>
<dbReference type="InterPro" id="IPR012349">
    <property type="entry name" value="Split_barrel_FMN-bd"/>
</dbReference>
<dbReference type="GO" id="GO:0016646">
    <property type="term" value="F:oxidoreductase activity, acting on the CH-NH group of donors, NAD or NADP as acceptor"/>
    <property type="evidence" value="ECO:0007669"/>
    <property type="project" value="UniProtKB-ARBA"/>
</dbReference>
<accession>K8XSD1</accession>
<dbReference type="GO" id="GO:0010181">
    <property type="term" value="F:FMN binding"/>
    <property type="evidence" value="ECO:0007669"/>
    <property type="project" value="InterPro"/>
</dbReference>
<evidence type="ECO:0000259" key="1">
    <source>
        <dbReference type="Pfam" id="PF01613"/>
    </source>
</evidence>
<dbReference type="RefSeq" id="WP_005253577.1">
    <property type="nucleotide sequence ID" value="NZ_AJYC02000009.1"/>
</dbReference>
<evidence type="ECO:0000313" key="2">
    <source>
        <dbReference type="EMBL" id="EKT84369.1"/>
    </source>
</evidence>
<dbReference type="Gene3D" id="2.30.110.10">
    <property type="entry name" value="Electron Transport, Fmn-binding Protein, Chain A"/>
    <property type="match status" value="1"/>
</dbReference>
<evidence type="ECO:0000313" key="3">
    <source>
        <dbReference type="Proteomes" id="UP000005951"/>
    </source>
</evidence>
<dbReference type="SUPFAM" id="SSF50475">
    <property type="entry name" value="FMN-binding split barrel"/>
    <property type="match status" value="1"/>
</dbReference>
<dbReference type="AlphaFoldDB" id="K8XSD1"/>
<name>K8XSD1_RHOOP</name>
<comment type="caution">
    <text evidence="2">The sequence shown here is derived from an EMBL/GenBank/DDBJ whole genome shotgun (WGS) entry which is preliminary data.</text>
</comment>
<dbReference type="InterPro" id="IPR002563">
    <property type="entry name" value="Flavin_Rdtase-like_dom"/>
</dbReference>
<protein>
    <submittedName>
        <fullName evidence="2">Flavin reductase like domain-containing protein</fullName>
    </submittedName>
</protein>
<organism evidence="2 3">
    <name type="scientific">Rhodococcus opacus M213</name>
    <dbReference type="NCBI Taxonomy" id="1129896"/>
    <lineage>
        <taxon>Bacteria</taxon>
        <taxon>Bacillati</taxon>
        <taxon>Actinomycetota</taxon>
        <taxon>Actinomycetes</taxon>
        <taxon>Mycobacteriales</taxon>
        <taxon>Nocardiaceae</taxon>
        <taxon>Rhodococcus</taxon>
    </lineage>
</organism>
<dbReference type="EMBL" id="AJYC02000009">
    <property type="protein sequence ID" value="EKT84369.1"/>
    <property type="molecule type" value="Genomic_DNA"/>
</dbReference>
<dbReference type="Proteomes" id="UP000005951">
    <property type="component" value="Unassembled WGS sequence"/>
</dbReference>
<feature type="domain" description="Flavin reductase like" evidence="1">
    <location>
        <begin position="1"/>
        <end position="41"/>
    </location>
</feature>
<gene>
    <name evidence="2" type="ORF">WSS_A02325</name>
</gene>